<evidence type="ECO:0000256" key="3">
    <source>
        <dbReference type="ARBA" id="ARBA00022960"/>
    </source>
</evidence>
<keyword evidence="2 6" id="KW-0812">Transmembrane</keyword>
<evidence type="ECO:0000256" key="4">
    <source>
        <dbReference type="ARBA" id="ARBA00022989"/>
    </source>
</evidence>
<dbReference type="AlphaFoldDB" id="A0A6J7RL25"/>
<reference evidence="7" key="1">
    <citation type="submission" date="2020-05" db="EMBL/GenBank/DDBJ databases">
        <authorList>
            <person name="Chiriac C."/>
            <person name="Salcher M."/>
            <person name="Ghai R."/>
            <person name="Kavagutti S V."/>
        </authorList>
    </citation>
    <scope>NUCLEOTIDE SEQUENCE</scope>
</reference>
<proteinExistence type="predicted"/>
<feature type="transmembrane region" description="Helical" evidence="6">
    <location>
        <begin position="323"/>
        <end position="342"/>
    </location>
</feature>
<feature type="transmembrane region" description="Helical" evidence="6">
    <location>
        <begin position="362"/>
        <end position="382"/>
    </location>
</feature>
<feature type="transmembrane region" description="Helical" evidence="6">
    <location>
        <begin position="28"/>
        <end position="48"/>
    </location>
</feature>
<keyword evidence="3" id="KW-0133">Cell shape</keyword>
<evidence type="ECO:0000256" key="2">
    <source>
        <dbReference type="ARBA" id="ARBA00022692"/>
    </source>
</evidence>
<dbReference type="GO" id="GO:0005886">
    <property type="term" value="C:plasma membrane"/>
    <property type="evidence" value="ECO:0007669"/>
    <property type="project" value="TreeGrafter"/>
</dbReference>
<protein>
    <submittedName>
        <fullName evidence="7">Unannotated protein</fullName>
    </submittedName>
</protein>
<name>A0A6J7RL25_9ZZZZ</name>
<evidence type="ECO:0000313" key="7">
    <source>
        <dbReference type="EMBL" id="CAB5029384.1"/>
    </source>
</evidence>
<dbReference type="InterPro" id="IPR011923">
    <property type="entry name" value="RodA/MrdB"/>
</dbReference>
<dbReference type="GO" id="GO:0015648">
    <property type="term" value="F:lipid-linked peptidoglycan transporter activity"/>
    <property type="evidence" value="ECO:0007669"/>
    <property type="project" value="TreeGrafter"/>
</dbReference>
<dbReference type="EMBL" id="CAFBPX010000016">
    <property type="protein sequence ID" value="CAB5029384.1"/>
    <property type="molecule type" value="Genomic_DNA"/>
</dbReference>
<feature type="transmembrane region" description="Helical" evidence="6">
    <location>
        <begin position="294"/>
        <end position="311"/>
    </location>
</feature>
<feature type="transmembrane region" description="Helical" evidence="6">
    <location>
        <begin position="204"/>
        <end position="226"/>
    </location>
</feature>
<organism evidence="7">
    <name type="scientific">freshwater metagenome</name>
    <dbReference type="NCBI Taxonomy" id="449393"/>
    <lineage>
        <taxon>unclassified sequences</taxon>
        <taxon>metagenomes</taxon>
        <taxon>ecological metagenomes</taxon>
    </lineage>
</organism>
<dbReference type="InterPro" id="IPR001182">
    <property type="entry name" value="FtsW/RodA"/>
</dbReference>
<feature type="transmembrane region" description="Helical" evidence="6">
    <location>
        <begin position="123"/>
        <end position="144"/>
    </location>
</feature>
<feature type="transmembrane region" description="Helical" evidence="6">
    <location>
        <begin position="60"/>
        <end position="79"/>
    </location>
</feature>
<feature type="transmembrane region" description="Helical" evidence="6">
    <location>
        <begin position="156"/>
        <end position="173"/>
    </location>
</feature>
<dbReference type="InterPro" id="IPR018365">
    <property type="entry name" value="Cell_cycle_FtsW-rel_CS"/>
</dbReference>
<evidence type="ECO:0000256" key="6">
    <source>
        <dbReference type="SAM" id="Phobius"/>
    </source>
</evidence>
<gene>
    <name evidence="7" type="ORF">UFOPK4175_00169</name>
</gene>
<dbReference type="GO" id="GO:0051301">
    <property type="term" value="P:cell division"/>
    <property type="evidence" value="ECO:0007669"/>
    <property type="project" value="InterPro"/>
</dbReference>
<dbReference type="GO" id="GO:0008360">
    <property type="term" value="P:regulation of cell shape"/>
    <property type="evidence" value="ECO:0007669"/>
    <property type="project" value="UniProtKB-KW"/>
</dbReference>
<evidence type="ECO:0000256" key="1">
    <source>
        <dbReference type="ARBA" id="ARBA00004141"/>
    </source>
</evidence>
<dbReference type="PROSITE" id="PS00428">
    <property type="entry name" value="FTSW_RODA_SPOVE"/>
    <property type="match status" value="1"/>
</dbReference>
<dbReference type="PANTHER" id="PTHR30474:SF14">
    <property type="entry name" value="CELL CYCLE PROTEIN"/>
    <property type="match status" value="1"/>
</dbReference>
<dbReference type="GO" id="GO:0032153">
    <property type="term" value="C:cell division site"/>
    <property type="evidence" value="ECO:0007669"/>
    <property type="project" value="TreeGrafter"/>
</dbReference>
<dbReference type="Pfam" id="PF01098">
    <property type="entry name" value="FTSW_RODA_SPOVE"/>
    <property type="match status" value="1"/>
</dbReference>
<feature type="transmembrane region" description="Helical" evidence="6">
    <location>
        <begin position="91"/>
        <end position="111"/>
    </location>
</feature>
<evidence type="ECO:0000256" key="5">
    <source>
        <dbReference type="ARBA" id="ARBA00023136"/>
    </source>
</evidence>
<comment type="subcellular location">
    <subcellularLocation>
        <location evidence="1">Membrane</location>
        <topology evidence="1">Multi-pass membrane protein</topology>
    </subcellularLocation>
</comment>
<dbReference type="NCBIfam" id="TIGR02210">
    <property type="entry name" value="rodA_shape"/>
    <property type="match status" value="1"/>
</dbReference>
<keyword evidence="5 6" id="KW-0472">Membrane</keyword>
<feature type="transmembrane region" description="Helical" evidence="6">
    <location>
        <begin position="179"/>
        <end position="197"/>
    </location>
</feature>
<dbReference type="PANTHER" id="PTHR30474">
    <property type="entry name" value="CELL CYCLE PROTEIN"/>
    <property type="match status" value="1"/>
</dbReference>
<keyword evidence="4 6" id="KW-1133">Transmembrane helix</keyword>
<sequence>MSATTVIQRSGEDAKAEKALGLQLPFDLVLVLATVGLAVCSLLTIAAATETDIPGSPDYFVIRQLVYFIVGGGLAVFLWRTDYSRLRELKYFLYGLLIVSILTVIVFGSVARGSRRAVDLPLFSFQASELGKVLLVVSLSAFAIDMTRRMADSRTTVRLLLIGLAPAALVMLQPDLGSALVFVAITLAILFIAGVPWQHFAAFGALAAVAIALSLAVLPAVGINVLHSYQKDRLTAFLHPSETSGTEGYQQNQSRIAIGSGEKTGRGSGATQTKYNFLPEHHTDFIFAVVGERWGFAGAALVLSLYALIIWRALRILTVAKNLYGALLAGGIVVMLMFQVFVNVGMTVGVMPITGIPLPLMSYGGSSLIATMLAVGLLQSIYAQGRRAAMSQGRVLQFQ</sequence>
<accession>A0A6J7RL25</accession>